<dbReference type="EMBL" id="SIHO01000002">
    <property type="protein sequence ID" value="TFU03448.1"/>
    <property type="molecule type" value="Genomic_DNA"/>
</dbReference>
<protein>
    <submittedName>
        <fullName evidence="1">N-formylglutamate deformylase</fullName>
        <ecNumber evidence="1">3.5.1.68</ecNumber>
    </submittedName>
</protein>
<name>A0A4Y9EN45_9SPHN</name>
<dbReference type="Proteomes" id="UP000297737">
    <property type="component" value="Unassembled WGS sequence"/>
</dbReference>
<dbReference type="GO" id="GO:0050129">
    <property type="term" value="F:N-formylglutamate deformylase activity"/>
    <property type="evidence" value="ECO:0007669"/>
    <property type="project" value="UniProtKB-EC"/>
</dbReference>
<organism evidence="1 2">
    <name type="scientific">Glacieibacterium arshaanense</name>
    <dbReference type="NCBI Taxonomy" id="2511025"/>
    <lineage>
        <taxon>Bacteria</taxon>
        <taxon>Pseudomonadati</taxon>
        <taxon>Pseudomonadota</taxon>
        <taxon>Alphaproteobacteria</taxon>
        <taxon>Sphingomonadales</taxon>
        <taxon>Sphingosinicellaceae</taxon>
        <taxon>Glacieibacterium</taxon>
    </lineage>
</organism>
<comment type="caution">
    <text evidence="1">The sequence shown here is derived from an EMBL/GenBank/DDBJ whole genome shotgun (WGS) entry which is preliminary data.</text>
</comment>
<dbReference type="NCBIfam" id="TIGR02017">
    <property type="entry name" value="hutG_amidohyd"/>
    <property type="match status" value="1"/>
</dbReference>
<dbReference type="Gene3D" id="3.40.630.40">
    <property type="entry name" value="Zn-dependent exopeptidases"/>
    <property type="match status" value="1"/>
</dbReference>
<reference evidence="1 2" key="1">
    <citation type="submission" date="2019-02" db="EMBL/GenBank/DDBJ databases">
        <title>Polymorphobacter sp. isolated from the lake at the Tibet of China.</title>
        <authorList>
            <person name="Li A."/>
        </authorList>
    </citation>
    <scope>NUCLEOTIDE SEQUENCE [LARGE SCALE GENOMIC DNA]</scope>
    <source>
        <strain evidence="1 2">DJ1R-1</strain>
    </source>
</reference>
<dbReference type="InterPro" id="IPR007709">
    <property type="entry name" value="N-FG_amidohydro"/>
</dbReference>
<sequence length="271" mass="29254">MTTAWLSVTRGDAPLVIGLPHTGTAIAADLLPQFVSPWLARRDADWWIDRLYGFAAAMGATVVHTAISRSVIDANRDPSGVSLYPGQVTTGLCPTETFDGEALYRPGLDPDAAEIERRRIRWHAPYHAALTEELARLRARHPRVVLYDAHSIRSRVPRLFDGELPQFNIGTNSGASCDPGLTAAVAAASGPSPIINGRFKGGYTTRHHGNPGAGVHAVQMELAMRGYLDEPATPDADNWPPAYDAARAEPMVATLKTILTACLDWATKEPS</sequence>
<dbReference type="Pfam" id="PF05013">
    <property type="entry name" value="FGase"/>
    <property type="match status" value="1"/>
</dbReference>
<accession>A0A4Y9EN45</accession>
<gene>
    <name evidence="1" type="primary">hutG</name>
    <name evidence="1" type="ORF">EUV02_09770</name>
</gene>
<evidence type="ECO:0000313" key="1">
    <source>
        <dbReference type="EMBL" id="TFU03448.1"/>
    </source>
</evidence>
<dbReference type="SUPFAM" id="SSF53187">
    <property type="entry name" value="Zn-dependent exopeptidases"/>
    <property type="match status" value="1"/>
</dbReference>
<dbReference type="RefSeq" id="WP_135246040.1">
    <property type="nucleotide sequence ID" value="NZ_SIHO01000002.1"/>
</dbReference>
<dbReference type="OrthoDB" id="8716700at2"/>
<proteinExistence type="predicted"/>
<keyword evidence="2" id="KW-1185">Reference proteome</keyword>
<keyword evidence="1" id="KW-0378">Hydrolase</keyword>
<dbReference type="InterPro" id="IPR010247">
    <property type="entry name" value="HutG_amidohyd"/>
</dbReference>
<dbReference type="EC" id="3.5.1.68" evidence="1"/>
<evidence type="ECO:0000313" key="2">
    <source>
        <dbReference type="Proteomes" id="UP000297737"/>
    </source>
</evidence>
<dbReference type="AlphaFoldDB" id="A0A4Y9EN45"/>